<reference evidence="1" key="1">
    <citation type="journal article" date="2022" name="bioRxiv">
        <title>Population genetic analysis of Ophidiomyces ophidiicola, the causative agent of snake fungal disease, indicates recent introductions to the USA.</title>
        <authorList>
            <person name="Ladner J.T."/>
            <person name="Palmer J.M."/>
            <person name="Ettinger C.L."/>
            <person name="Stajich J.E."/>
            <person name="Farrell T.M."/>
            <person name="Glorioso B.M."/>
            <person name="Lawson B."/>
            <person name="Price S.J."/>
            <person name="Stengle A.G."/>
            <person name="Grear D.A."/>
            <person name="Lorch J.M."/>
        </authorList>
    </citation>
    <scope>NUCLEOTIDE SEQUENCE</scope>
    <source>
        <strain evidence="1">NWHC 24266-5</strain>
    </source>
</reference>
<evidence type="ECO:0000313" key="1">
    <source>
        <dbReference type="EMBL" id="KAI2383333.1"/>
    </source>
</evidence>
<accession>A0ACB8UQY7</accession>
<comment type="caution">
    <text evidence="1">The sequence shown here is derived from an EMBL/GenBank/DDBJ whole genome shotgun (WGS) entry which is preliminary data.</text>
</comment>
<dbReference type="EMBL" id="JALBCA010000093">
    <property type="protein sequence ID" value="KAI2383333.1"/>
    <property type="molecule type" value="Genomic_DNA"/>
</dbReference>
<organism evidence="1">
    <name type="scientific">Ophidiomyces ophidiicola</name>
    <dbReference type="NCBI Taxonomy" id="1387563"/>
    <lineage>
        <taxon>Eukaryota</taxon>
        <taxon>Fungi</taxon>
        <taxon>Dikarya</taxon>
        <taxon>Ascomycota</taxon>
        <taxon>Pezizomycotina</taxon>
        <taxon>Eurotiomycetes</taxon>
        <taxon>Eurotiomycetidae</taxon>
        <taxon>Onygenales</taxon>
        <taxon>Onygenaceae</taxon>
        <taxon>Ophidiomyces</taxon>
    </lineage>
</organism>
<name>A0ACB8UQY7_9EURO</name>
<sequence>MAADFKEPEIDYFTYVEGNETGLECPQNYCPGGLHPVHLGDCLGEDGRYRALHKLGSGGFAVVWLCRDLQHDTPRYVAVKIVMAMESTDKCPELHAMKLKQLGVDQEIGGSSLCLPSNYFWIQGPNGGHLCLVYPVAGPSVSKIARDASSSRAISRQVVEGLAALHRHGFCHGDFTTSNILYQLTSLDGFTENQVMKTFGQPVSTRLLTESMTPPILPNTPKYLVYPIDFTKVESSLIMDKVYIIDFGQCYEALNPPKSLGTPARYCPLELLLDNKISGTPCDLWALGCTLFQICTTWKLFDTFEDNLDDRLYEIVLLRGKLPEPWWTSWKSRSQHFTDEVDSSGCPERANKMTRRKRFRSLQEQLLYGGNGAHPVPVDEVEALADLVGRLLAYNPWDRPSAETIQKHKWFKMDCISNN</sequence>
<protein>
    <submittedName>
        <fullName evidence="1">Uncharacterized protein</fullName>
    </submittedName>
</protein>
<gene>
    <name evidence="1" type="ORF">LOY88_005369</name>
</gene>
<proteinExistence type="predicted"/>